<keyword evidence="2" id="KW-1185">Reference proteome</keyword>
<dbReference type="Pfam" id="PF17326">
    <property type="entry name" value="DUF5365"/>
    <property type="match status" value="1"/>
</dbReference>
<name>A0ABY9JTL1_9BACI</name>
<sequence>MKIVVSSTEEQEKYMDELVGKMYKEVFPKFFSEEKIEQFKNMEILIPTDQDRYHNSTLQDCFHIISSLQALLAIIEDNNPLQYKEKFDQNVKKLQEYGYQFPLSINEIVSINEGSIKTSCH</sequence>
<gene>
    <name evidence="1" type="ORF">LC087_00365</name>
</gene>
<dbReference type="RefSeq" id="WP_226539433.1">
    <property type="nucleotide sequence ID" value="NZ_CP129013.1"/>
</dbReference>
<reference evidence="1 2" key="1">
    <citation type="submission" date="2023-06" db="EMBL/GenBank/DDBJ databases">
        <title>Five Gram-positive bacteria isolated from mangrove sediments in Shenzhen, Guangdong, China.</title>
        <authorList>
            <person name="Yu S."/>
            <person name="Zheng W."/>
            <person name="Huang Y."/>
        </authorList>
    </citation>
    <scope>NUCLEOTIDE SEQUENCE [LARGE SCALE GENOMIC DNA]</scope>
    <source>
        <strain evidence="1 2">SaN35-3</strain>
    </source>
</reference>
<dbReference type="EMBL" id="CP129013">
    <property type="protein sequence ID" value="WLR42741.1"/>
    <property type="molecule type" value="Genomic_DNA"/>
</dbReference>
<evidence type="ECO:0000313" key="1">
    <source>
        <dbReference type="EMBL" id="WLR42741.1"/>
    </source>
</evidence>
<accession>A0ABY9JTL1</accession>
<protein>
    <submittedName>
        <fullName evidence="1">DUF5365 family protein</fullName>
    </submittedName>
</protein>
<organism evidence="1 2">
    <name type="scientific">Bacillus carboniphilus</name>
    <dbReference type="NCBI Taxonomy" id="86663"/>
    <lineage>
        <taxon>Bacteria</taxon>
        <taxon>Bacillati</taxon>
        <taxon>Bacillota</taxon>
        <taxon>Bacilli</taxon>
        <taxon>Bacillales</taxon>
        <taxon>Bacillaceae</taxon>
        <taxon>Bacillus</taxon>
    </lineage>
</organism>
<proteinExistence type="predicted"/>
<evidence type="ECO:0000313" key="2">
    <source>
        <dbReference type="Proteomes" id="UP001197974"/>
    </source>
</evidence>
<dbReference type="Proteomes" id="UP001197974">
    <property type="component" value="Chromosome"/>
</dbReference>
<dbReference type="InterPro" id="IPR020355">
    <property type="entry name" value="Uncharacterised_YhcU"/>
</dbReference>